<dbReference type="Pfam" id="PF00240">
    <property type="entry name" value="ubiquitin"/>
    <property type="match status" value="3"/>
</dbReference>
<sequence>MKITIRTLVGVSLALEVNTNDSVRKVKERIQSRQDEPAFKAWLVQEGYGSATLTSALDPSQQRLIFYGQVMEDGKTLGDYHLVDGMVAQLILRLPPTEICINVKSLDGKVNFKLVTPKTASVSKLKNDIGAKVDVPSERQKLIYNNKQLDEDDRTLNDYNVLSHTCVRFIVDKSK</sequence>
<protein>
    <recommendedName>
        <fullName evidence="1">Ubiquitin-like domain-containing protein</fullName>
    </recommendedName>
</protein>
<gene>
    <name evidence="2" type="ORF">THAOC_21186</name>
</gene>
<dbReference type="EMBL" id="AGNL01024556">
    <property type="protein sequence ID" value="EJK58670.1"/>
    <property type="molecule type" value="Genomic_DNA"/>
</dbReference>
<dbReference type="OrthoDB" id="419317at2759"/>
<reference evidence="2 3" key="1">
    <citation type="journal article" date="2012" name="Genome Biol.">
        <title>Genome and low-iron response of an oceanic diatom adapted to chronic iron limitation.</title>
        <authorList>
            <person name="Lommer M."/>
            <person name="Specht M."/>
            <person name="Roy A.S."/>
            <person name="Kraemer L."/>
            <person name="Andreson R."/>
            <person name="Gutowska M.A."/>
            <person name="Wolf J."/>
            <person name="Bergner S.V."/>
            <person name="Schilhabel M.B."/>
            <person name="Klostermeier U.C."/>
            <person name="Beiko R.G."/>
            <person name="Rosenstiel P."/>
            <person name="Hippler M."/>
            <person name="Laroche J."/>
        </authorList>
    </citation>
    <scope>NUCLEOTIDE SEQUENCE [LARGE SCALE GENOMIC DNA]</scope>
    <source>
        <strain evidence="2 3">CCMP1005</strain>
    </source>
</reference>
<dbReference type="Proteomes" id="UP000266841">
    <property type="component" value="Unassembled WGS sequence"/>
</dbReference>
<accession>K0S056</accession>
<dbReference type="InterPro" id="IPR000626">
    <property type="entry name" value="Ubiquitin-like_dom"/>
</dbReference>
<evidence type="ECO:0000313" key="2">
    <source>
        <dbReference type="EMBL" id="EJK58670.1"/>
    </source>
</evidence>
<dbReference type="InterPro" id="IPR050158">
    <property type="entry name" value="Ubiquitin_ubiquitin-like"/>
</dbReference>
<evidence type="ECO:0000259" key="1">
    <source>
        <dbReference type="PROSITE" id="PS50053"/>
    </source>
</evidence>
<dbReference type="OMA" id="TICMTFR"/>
<dbReference type="AlphaFoldDB" id="K0S056"/>
<dbReference type="InterPro" id="IPR029071">
    <property type="entry name" value="Ubiquitin-like_domsf"/>
</dbReference>
<dbReference type="PROSITE" id="PS50053">
    <property type="entry name" value="UBIQUITIN_2"/>
    <property type="match status" value="2"/>
</dbReference>
<feature type="domain" description="Ubiquitin-like" evidence="1">
    <location>
        <begin position="1"/>
        <end position="97"/>
    </location>
</feature>
<dbReference type="eggNOG" id="KOG0001">
    <property type="taxonomic scope" value="Eukaryota"/>
</dbReference>
<feature type="domain" description="Ubiquitin-like" evidence="1">
    <location>
        <begin position="99"/>
        <end position="175"/>
    </location>
</feature>
<evidence type="ECO:0000313" key="3">
    <source>
        <dbReference type="Proteomes" id="UP000266841"/>
    </source>
</evidence>
<keyword evidence="3" id="KW-1185">Reference proteome</keyword>
<organism evidence="2 3">
    <name type="scientific">Thalassiosira oceanica</name>
    <name type="common">Marine diatom</name>
    <dbReference type="NCBI Taxonomy" id="159749"/>
    <lineage>
        <taxon>Eukaryota</taxon>
        <taxon>Sar</taxon>
        <taxon>Stramenopiles</taxon>
        <taxon>Ochrophyta</taxon>
        <taxon>Bacillariophyta</taxon>
        <taxon>Coscinodiscophyceae</taxon>
        <taxon>Thalassiosirophycidae</taxon>
        <taxon>Thalassiosirales</taxon>
        <taxon>Thalassiosiraceae</taxon>
        <taxon>Thalassiosira</taxon>
    </lineage>
</organism>
<dbReference type="CDD" id="cd17039">
    <property type="entry name" value="Ubl_ubiquitin_like"/>
    <property type="match status" value="1"/>
</dbReference>
<dbReference type="SUPFAM" id="SSF54236">
    <property type="entry name" value="Ubiquitin-like"/>
    <property type="match status" value="2"/>
</dbReference>
<name>K0S056_THAOC</name>
<comment type="caution">
    <text evidence="2">The sequence shown here is derived from an EMBL/GenBank/DDBJ whole genome shotgun (WGS) entry which is preliminary data.</text>
</comment>
<proteinExistence type="predicted"/>
<dbReference type="PANTHER" id="PTHR10666">
    <property type="entry name" value="UBIQUITIN"/>
    <property type="match status" value="1"/>
</dbReference>
<dbReference type="SMART" id="SM00213">
    <property type="entry name" value="UBQ"/>
    <property type="match status" value="2"/>
</dbReference>
<dbReference type="Gene3D" id="3.10.20.90">
    <property type="entry name" value="Phosphatidylinositol 3-kinase Catalytic Subunit, Chain A, domain 1"/>
    <property type="match status" value="2"/>
</dbReference>